<reference evidence="2 3" key="1">
    <citation type="journal article" date="2009" name="Science">
        <title>Green evolution and dynamic adaptations revealed by genomes of the marine picoeukaryotes Micromonas.</title>
        <authorList>
            <person name="Worden A.Z."/>
            <person name="Lee J.H."/>
            <person name="Mock T."/>
            <person name="Rouze P."/>
            <person name="Simmons M.P."/>
            <person name="Aerts A.L."/>
            <person name="Allen A.E."/>
            <person name="Cuvelier M.L."/>
            <person name="Derelle E."/>
            <person name="Everett M.V."/>
            <person name="Foulon E."/>
            <person name="Grimwood J."/>
            <person name="Gundlach H."/>
            <person name="Henrissat B."/>
            <person name="Napoli C."/>
            <person name="McDonald S.M."/>
            <person name="Parker M.S."/>
            <person name="Rombauts S."/>
            <person name="Salamov A."/>
            <person name="Von Dassow P."/>
            <person name="Badger J.H."/>
            <person name="Coutinho P.M."/>
            <person name="Demir E."/>
            <person name="Dubchak I."/>
            <person name="Gentemann C."/>
            <person name="Eikrem W."/>
            <person name="Gready J.E."/>
            <person name="John U."/>
            <person name="Lanier W."/>
            <person name="Lindquist E.A."/>
            <person name="Lucas S."/>
            <person name="Mayer K.F."/>
            <person name="Moreau H."/>
            <person name="Not F."/>
            <person name="Otillar R."/>
            <person name="Panaud O."/>
            <person name="Pangilinan J."/>
            <person name="Paulsen I."/>
            <person name="Piegu B."/>
            <person name="Poliakov A."/>
            <person name="Robbens S."/>
            <person name="Schmutz J."/>
            <person name="Toulza E."/>
            <person name="Wyss T."/>
            <person name="Zelensky A."/>
            <person name="Zhou K."/>
            <person name="Armbrust E.V."/>
            <person name="Bhattacharya D."/>
            <person name="Goodenough U.W."/>
            <person name="Van de Peer Y."/>
            <person name="Grigoriev I.V."/>
        </authorList>
    </citation>
    <scope>NUCLEOTIDE SEQUENCE [LARGE SCALE GENOMIC DNA]</scope>
    <source>
        <strain evidence="3">RCC299 / NOUM17</strain>
    </source>
</reference>
<comment type="similarity">
    <text evidence="1">Belongs to the BolA/IbaG family.</text>
</comment>
<keyword evidence="3" id="KW-1185">Reference proteome</keyword>
<dbReference type="EMBL" id="CP001326">
    <property type="protein sequence ID" value="ACO63260.1"/>
    <property type="molecule type" value="Genomic_DNA"/>
</dbReference>
<evidence type="ECO:0000313" key="3">
    <source>
        <dbReference type="Proteomes" id="UP000002009"/>
    </source>
</evidence>
<dbReference type="Proteomes" id="UP000002009">
    <property type="component" value="Chromosome 5"/>
</dbReference>
<proteinExistence type="inferred from homology"/>
<protein>
    <recommendedName>
        <fullName evidence="4">Bola-like protein</fullName>
    </recommendedName>
</protein>
<dbReference type="InterPro" id="IPR002634">
    <property type="entry name" value="BolA"/>
</dbReference>
<dbReference type="InParanoid" id="C1E5H6"/>
<dbReference type="GeneID" id="8243659"/>
<dbReference type="GO" id="GO:0016226">
    <property type="term" value="P:iron-sulfur cluster assembly"/>
    <property type="evidence" value="ECO:0007669"/>
    <property type="project" value="TreeGrafter"/>
</dbReference>
<dbReference type="eggNOG" id="KOG2313">
    <property type="taxonomic scope" value="Eukaryota"/>
</dbReference>
<dbReference type="Gene3D" id="3.30.300.90">
    <property type="entry name" value="BolA-like"/>
    <property type="match status" value="1"/>
</dbReference>
<dbReference type="OrthoDB" id="411584at2759"/>
<dbReference type="Pfam" id="PF01722">
    <property type="entry name" value="BolA"/>
    <property type="match status" value="1"/>
</dbReference>
<name>C1E5H6_MICCC</name>
<dbReference type="KEGG" id="mis:MICPUN_58319"/>
<evidence type="ECO:0000256" key="1">
    <source>
        <dbReference type="RuleBase" id="RU003860"/>
    </source>
</evidence>
<evidence type="ECO:0000313" key="2">
    <source>
        <dbReference type="EMBL" id="ACO63260.1"/>
    </source>
</evidence>
<dbReference type="RefSeq" id="XP_002502002.1">
    <property type="nucleotide sequence ID" value="XM_002501956.1"/>
</dbReference>
<dbReference type="SUPFAM" id="SSF82657">
    <property type="entry name" value="BolA-like"/>
    <property type="match status" value="1"/>
</dbReference>
<evidence type="ECO:0008006" key="4">
    <source>
        <dbReference type="Google" id="ProtNLM"/>
    </source>
</evidence>
<dbReference type="AlphaFoldDB" id="C1E5H6"/>
<dbReference type="InterPro" id="IPR036065">
    <property type="entry name" value="BolA-like_sf"/>
</dbReference>
<sequence length="143" mass="15302">MASCVAPIAAAIRVPALARHAAKPRARAIVPLRAVNEAGEYISVRDTIEAKIAAEIDCEILVVNDDSAKHSLHKGMHDGNAKTHGAESHFSVVVVSEFFAGMNPVKRHRQINAILKEEFDAGLHALQLTTRTPAEHAKATGGK</sequence>
<dbReference type="OMA" id="HRTINAI"/>
<accession>C1E5H6</accession>
<dbReference type="STRING" id="296587.C1E5H6"/>
<dbReference type="PANTHER" id="PTHR46230">
    <property type="match status" value="1"/>
</dbReference>
<organism evidence="2 3">
    <name type="scientific">Micromonas commoda (strain RCC299 / NOUM17 / CCMP2709)</name>
    <name type="common">Picoplanktonic green alga</name>
    <dbReference type="NCBI Taxonomy" id="296587"/>
    <lineage>
        <taxon>Eukaryota</taxon>
        <taxon>Viridiplantae</taxon>
        <taxon>Chlorophyta</taxon>
        <taxon>Mamiellophyceae</taxon>
        <taxon>Mamiellales</taxon>
        <taxon>Mamiellaceae</taxon>
        <taxon>Micromonas</taxon>
    </lineage>
</organism>
<gene>
    <name evidence="2" type="ORF">MICPUN_58319</name>
</gene>
<dbReference type="PANTHER" id="PTHR46230:SF7">
    <property type="entry name" value="BOLA-LIKE PROTEIN 1"/>
    <property type="match status" value="1"/>
</dbReference>